<keyword evidence="2" id="KW-1185">Reference proteome</keyword>
<organism evidence="1 2">
    <name type="scientific">[Curtobacterium] plantarum</name>
    <dbReference type="NCBI Taxonomy" id="221276"/>
    <lineage>
        <taxon>Bacteria</taxon>
        <taxon>Pseudomonadati</taxon>
        <taxon>Pseudomonadota</taxon>
        <taxon>Gammaproteobacteria</taxon>
        <taxon>Enterobacterales</taxon>
        <taxon>Erwiniaceae</taxon>
        <taxon>Pantoea</taxon>
    </lineage>
</organism>
<protein>
    <submittedName>
        <fullName evidence="1">Uncharacterized protein</fullName>
    </submittedName>
</protein>
<dbReference type="EMBL" id="JAUSSJ010000001">
    <property type="protein sequence ID" value="MDQ0019042.1"/>
    <property type="molecule type" value="Genomic_DNA"/>
</dbReference>
<evidence type="ECO:0000313" key="2">
    <source>
        <dbReference type="Proteomes" id="UP001244623"/>
    </source>
</evidence>
<name>A0ABT9T6E7_9GAMM</name>
<reference evidence="1 2" key="1">
    <citation type="submission" date="2023-07" db="EMBL/GenBank/DDBJ databases">
        <title>Sorghum-associated microbial communities from plants grown in Nebraska, USA.</title>
        <authorList>
            <person name="Schachtman D."/>
        </authorList>
    </citation>
    <scope>NUCLEOTIDE SEQUENCE [LARGE SCALE GENOMIC DNA]</scope>
    <source>
        <strain evidence="1 2">CC49</strain>
    </source>
</reference>
<dbReference type="Proteomes" id="UP001244623">
    <property type="component" value="Unassembled WGS sequence"/>
</dbReference>
<sequence length="90" mass="10078">MSEFKGTPEAKGVFPPSGGWKENTMYIVDVAFTQSNVIHQSYFFSGYLTDGKPSGYNQIINPTYEEPESMSSAYYMKAMGDLPDIAQIFK</sequence>
<gene>
    <name evidence="1" type="ORF">J2X94_001170</name>
</gene>
<dbReference type="RefSeq" id="WP_307618093.1">
    <property type="nucleotide sequence ID" value="NZ_JAUSSJ010000001.1"/>
</dbReference>
<accession>A0ABT9T6E7</accession>
<comment type="caution">
    <text evidence="1">The sequence shown here is derived from an EMBL/GenBank/DDBJ whole genome shotgun (WGS) entry which is preliminary data.</text>
</comment>
<evidence type="ECO:0000313" key="1">
    <source>
        <dbReference type="EMBL" id="MDQ0019042.1"/>
    </source>
</evidence>
<proteinExistence type="predicted"/>